<evidence type="ECO:0000256" key="2">
    <source>
        <dbReference type="SAM" id="Phobius"/>
    </source>
</evidence>
<keyword evidence="2" id="KW-0812">Transmembrane</keyword>
<keyword evidence="2" id="KW-0472">Membrane</keyword>
<name>A0AAX4P2V3_9CHLO</name>
<sequence length="289" mass="31754">MVSPRGGVFRCSAVGARLPRGFAPLRRRARGAAFGGARERNSQVARSGSDQEENFSELEEPSYEDLEAQAMEFMKQQSAIETGDQDELSVSYDTTQDYGTDEVSDEDAERYASESLELLKLLLKNRDMTLNEVKLILAIEDPRALEARRVYGIEDESGASREEIAECLMDVYEGRKVGNRLALRALWREMSAWPGLLEEEETAAASMEPGLAPQQEDGYESPLGGELAKPAANPKIGRGEEDNLSGAQKGLADFLPDWMGYGVLYSFSIVPIVITVVAVAILWVNSFSG</sequence>
<accession>A0AAX4P2V3</accession>
<feature type="transmembrane region" description="Helical" evidence="2">
    <location>
        <begin position="258"/>
        <end position="284"/>
    </location>
</feature>
<keyword evidence="4" id="KW-1185">Reference proteome</keyword>
<dbReference type="AlphaFoldDB" id="A0AAX4P2V3"/>
<reference evidence="3 4" key="1">
    <citation type="submission" date="2024-03" db="EMBL/GenBank/DDBJ databases">
        <title>Complete genome sequence of the green alga Chloropicon roscoffensis RCC1871.</title>
        <authorList>
            <person name="Lemieux C."/>
            <person name="Pombert J.-F."/>
            <person name="Otis C."/>
            <person name="Turmel M."/>
        </authorList>
    </citation>
    <scope>NUCLEOTIDE SEQUENCE [LARGE SCALE GENOMIC DNA]</scope>
    <source>
        <strain evidence="3 4">RCC1871</strain>
    </source>
</reference>
<evidence type="ECO:0000256" key="1">
    <source>
        <dbReference type="SAM" id="MobiDB-lite"/>
    </source>
</evidence>
<keyword evidence="2" id="KW-1133">Transmembrane helix</keyword>
<dbReference type="Proteomes" id="UP001472866">
    <property type="component" value="Chromosome 02"/>
</dbReference>
<evidence type="ECO:0000313" key="4">
    <source>
        <dbReference type="Proteomes" id="UP001472866"/>
    </source>
</evidence>
<dbReference type="EMBL" id="CP151502">
    <property type="protein sequence ID" value="WZN60064.1"/>
    <property type="molecule type" value="Genomic_DNA"/>
</dbReference>
<feature type="region of interest" description="Disordered" evidence="1">
    <location>
        <begin position="211"/>
        <end position="242"/>
    </location>
</feature>
<feature type="compositionally biased region" description="Acidic residues" evidence="1">
    <location>
        <begin position="50"/>
        <end position="62"/>
    </location>
</feature>
<feature type="region of interest" description="Disordered" evidence="1">
    <location>
        <begin position="33"/>
        <end position="62"/>
    </location>
</feature>
<evidence type="ECO:0000313" key="3">
    <source>
        <dbReference type="EMBL" id="WZN60064.1"/>
    </source>
</evidence>
<protein>
    <submittedName>
        <fullName evidence="3">Protein CHLOROPLAST ENHANCING STRESS TOLERANCE</fullName>
    </submittedName>
</protein>
<proteinExistence type="predicted"/>
<organism evidence="3 4">
    <name type="scientific">Chloropicon roscoffensis</name>
    <dbReference type="NCBI Taxonomy" id="1461544"/>
    <lineage>
        <taxon>Eukaryota</taxon>
        <taxon>Viridiplantae</taxon>
        <taxon>Chlorophyta</taxon>
        <taxon>Chloropicophyceae</taxon>
        <taxon>Chloropicales</taxon>
        <taxon>Chloropicaceae</taxon>
        <taxon>Chloropicon</taxon>
    </lineage>
</organism>
<gene>
    <name evidence="3" type="ORF">HKI87_02g15920</name>
</gene>